<evidence type="ECO:0000313" key="2">
    <source>
        <dbReference type="Proteomes" id="UP000626109"/>
    </source>
</evidence>
<accession>A0A813L297</accession>
<sequence>MAAAYDGSGTRPRPISLMCSTDAQIWLGFERGENPDEIVVLVDHAEKLPSGDITGASDPFCVVRIADLSQLGEPTDKAELHSLPVVRTNQSQAGSERGACVWQQEAILELPGALAEGVVAARPNFYLLIEVLAAKKETVLCSAAISILELLDEICDEGEKPDISPRTLQSKLEEMRAPLRLPTVHKPVVDDDMKCNTVLRKLVMEQLNKPIQKATEEAGTASRAPQVEEALGGALVALGLRSNHARVDLGISGATLSLRFEGLSRWKGASRGTQCPPSRPMTGPSPVTALATLTSSIVAGHEDGNVFVWDSTGKSRLPLHQFQAHRVPVSAIAVLGSLGLVVTVGSPKTREQAHSDSLLRVWSCVTLELQQTVSFHGSTARCLCQLDAGCDLVSVVNTLDLVGDDVDAREEWFERTVVPPCLVVGVDSSSSRQLQLMKIDLR</sequence>
<dbReference type="AlphaFoldDB" id="A0A813L297"/>
<evidence type="ECO:0000313" key="1">
    <source>
        <dbReference type="EMBL" id="CAE8718350.1"/>
    </source>
</evidence>
<dbReference type="Proteomes" id="UP000626109">
    <property type="component" value="Unassembled WGS sequence"/>
</dbReference>
<proteinExistence type="predicted"/>
<dbReference type="EMBL" id="CAJNNW010033363">
    <property type="protein sequence ID" value="CAE8718350.1"/>
    <property type="molecule type" value="Genomic_DNA"/>
</dbReference>
<organism evidence="1 2">
    <name type="scientific">Polarella glacialis</name>
    <name type="common">Dinoflagellate</name>
    <dbReference type="NCBI Taxonomy" id="89957"/>
    <lineage>
        <taxon>Eukaryota</taxon>
        <taxon>Sar</taxon>
        <taxon>Alveolata</taxon>
        <taxon>Dinophyceae</taxon>
        <taxon>Suessiales</taxon>
        <taxon>Suessiaceae</taxon>
        <taxon>Polarella</taxon>
    </lineage>
</organism>
<reference evidence="1" key="1">
    <citation type="submission" date="2021-02" db="EMBL/GenBank/DDBJ databases">
        <authorList>
            <person name="Dougan E. K."/>
            <person name="Rhodes N."/>
            <person name="Thang M."/>
            <person name="Chan C."/>
        </authorList>
    </citation>
    <scope>NUCLEOTIDE SEQUENCE</scope>
</reference>
<dbReference type="SUPFAM" id="SSF50978">
    <property type="entry name" value="WD40 repeat-like"/>
    <property type="match status" value="1"/>
</dbReference>
<gene>
    <name evidence="1" type="ORF">PGLA2088_LOCUS40028</name>
</gene>
<dbReference type="InterPro" id="IPR036322">
    <property type="entry name" value="WD40_repeat_dom_sf"/>
</dbReference>
<comment type="caution">
    <text evidence="1">The sequence shown here is derived from an EMBL/GenBank/DDBJ whole genome shotgun (WGS) entry which is preliminary data.</text>
</comment>
<protein>
    <submittedName>
        <fullName evidence="1">Uncharacterized protein</fullName>
    </submittedName>
</protein>
<dbReference type="Gene3D" id="2.130.10.10">
    <property type="entry name" value="YVTN repeat-like/Quinoprotein amine dehydrogenase"/>
    <property type="match status" value="1"/>
</dbReference>
<name>A0A813L297_POLGL</name>
<dbReference type="InterPro" id="IPR015943">
    <property type="entry name" value="WD40/YVTN_repeat-like_dom_sf"/>
</dbReference>